<feature type="region of interest" description="Disordered" evidence="1">
    <location>
        <begin position="1"/>
        <end position="34"/>
    </location>
</feature>
<feature type="compositionally biased region" description="Basic residues" evidence="1">
    <location>
        <begin position="1"/>
        <end position="11"/>
    </location>
</feature>
<dbReference type="KEGG" id="awe:JG540_08010"/>
<dbReference type="RefSeq" id="WP_200275199.1">
    <property type="nucleotide sequence ID" value="NZ_CP066802.1"/>
</dbReference>
<gene>
    <name evidence="2" type="ORF">JG540_08010</name>
</gene>
<keyword evidence="3" id="KW-1185">Reference proteome</keyword>
<organism evidence="2 3">
    <name type="scientific">Actinomyces weissii</name>
    <dbReference type="NCBI Taxonomy" id="675090"/>
    <lineage>
        <taxon>Bacteria</taxon>
        <taxon>Bacillati</taxon>
        <taxon>Actinomycetota</taxon>
        <taxon>Actinomycetes</taxon>
        <taxon>Actinomycetales</taxon>
        <taxon>Actinomycetaceae</taxon>
        <taxon>Actinomyces</taxon>
    </lineage>
</organism>
<dbReference type="InterPro" id="IPR043777">
    <property type="entry name" value="DUF5719"/>
</dbReference>
<reference evidence="2 3" key="1">
    <citation type="submission" date="2020-12" db="EMBL/GenBank/DDBJ databases">
        <authorList>
            <person name="Zhou J."/>
        </authorList>
    </citation>
    <scope>NUCLEOTIDE SEQUENCE [LARGE SCALE GENOMIC DNA]</scope>
    <source>
        <strain evidence="2 3">CCUG 61299</strain>
    </source>
</reference>
<dbReference type="AlphaFoldDB" id="A0A7T7M914"/>
<sequence length="540" mass="54768">MSEKRKYRTSRTRSERIRSGRLRRRPEGQRPSPKEVLAGAWASLREASPRSLGASVGPLLSLALAAGATGLTLGAPMVPVAPVNPVRTQPLAAPDRDILLICPPAAGNGLEVADYDQVRQASLLAVQDGATASFEGEALPSGSPQVQDFAEGGVLSVKHNGSSPAEGMGHSATLMEAGDLRGLATAACTAPRSTAWVVAGSTRPGSYAELRLSNPGNTTVTASVQAYGSTGPVDLPGGGQVAVPSGQTESVYLGTSSATSPDGRLAVHVTTDGGALGVHLVDETLDGETAAGMEVVSAGADPATEQLVPGVVLVEAEQQGQAASGPVSSDQPLVRLANPAEVPATVKVSLLGADGEWVLPGAESLTVDPGAVFDVSLAGVAPGTYALRTTSDQPVAAAVQLVRSAGEYPARSGALLHDRAWLQASTADLSLGADITLPRHWGLSPQLALANSSPQRRVVTLRAVGEEWSSQMVLEPGATAVPEDLPETVSALTASADGEGVHGAVVVTTEVTGETAGTLVSALPAVPGAQAQASRHVLLR</sequence>
<proteinExistence type="predicted"/>
<accession>A0A7T7M914</accession>
<dbReference type="Pfam" id="PF18986">
    <property type="entry name" value="DUF5719"/>
    <property type="match status" value="1"/>
</dbReference>
<evidence type="ECO:0000313" key="3">
    <source>
        <dbReference type="Proteomes" id="UP000595895"/>
    </source>
</evidence>
<evidence type="ECO:0000256" key="1">
    <source>
        <dbReference type="SAM" id="MobiDB-lite"/>
    </source>
</evidence>
<evidence type="ECO:0000313" key="2">
    <source>
        <dbReference type="EMBL" id="QQM66985.1"/>
    </source>
</evidence>
<protein>
    <submittedName>
        <fullName evidence="2">Prevent-host-death protein</fullName>
    </submittedName>
</protein>
<name>A0A7T7M914_9ACTO</name>
<dbReference type="EMBL" id="CP066802">
    <property type="protein sequence ID" value="QQM66985.1"/>
    <property type="molecule type" value="Genomic_DNA"/>
</dbReference>
<dbReference type="Proteomes" id="UP000595895">
    <property type="component" value="Chromosome"/>
</dbReference>